<reference evidence="1" key="1">
    <citation type="thesis" date="2021" institute="BYU ScholarsArchive" country="Provo, UT, USA">
        <title>Applications of and Algorithms for Genome Assembly and Genomic Analyses with an Emphasis on Marine Teleosts.</title>
        <authorList>
            <person name="Pickett B.D."/>
        </authorList>
    </citation>
    <scope>NUCLEOTIDE SEQUENCE</scope>
    <source>
        <strain evidence="1">HI-2016</strain>
    </source>
</reference>
<keyword evidence="2" id="KW-1185">Reference proteome</keyword>
<protein>
    <submittedName>
        <fullName evidence="1">Uncharacterized protein</fullName>
    </submittedName>
</protein>
<evidence type="ECO:0000313" key="2">
    <source>
        <dbReference type="Proteomes" id="UP000824540"/>
    </source>
</evidence>
<dbReference type="Proteomes" id="UP000824540">
    <property type="component" value="Unassembled WGS sequence"/>
</dbReference>
<comment type="caution">
    <text evidence="1">The sequence shown here is derived from an EMBL/GenBank/DDBJ whole genome shotgun (WGS) entry which is preliminary data.</text>
</comment>
<dbReference type="EMBL" id="JAFBMS010001361">
    <property type="protein sequence ID" value="KAG9329226.1"/>
    <property type="molecule type" value="Genomic_DNA"/>
</dbReference>
<gene>
    <name evidence="1" type="ORF">JZ751_006456</name>
</gene>
<proteinExistence type="predicted"/>
<evidence type="ECO:0000313" key="1">
    <source>
        <dbReference type="EMBL" id="KAG9329226.1"/>
    </source>
</evidence>
<name>A0A8T2MNP5_9TELE</name>
<sequence length="80" mass="9319">MRRGSKEVFMTCLELSRFITTGTLKVLPRENGAPTWKRICSAPLTIHMRRPRKVKKGATSSMKWLESVSKRWNHQGERCM</sequence>
<dbReference type="AlphaFoldDB" id="A0A8T2MNP5"/>
<organism evidence="1 2">
    <name type="scientific">Albula glossodonta</name>
    <name type="common">roundjaw bonefish</name>
    <dbReference type="NCBI Taxonomy" id="121402"/>
    <lineage>
        <taxon>Eukaryota</taxon>
        <taxon>Metazoa</taxon>
        <taxon>Chordata</taxon>
        <taxon>Craniata</taxon>
        <taxon>Vertebrata</taxon>
        <taxon>Euteleostomi</taxon>
        <taxon>Actinopterygii</taxon>
        <taxon>Neopterygii</taxon>
        <taxon>Teleostei</taxon>
        <taxon>Albuliformes</taxon>
        <taxon>Albulidae</taxon>
        <taxon>Albula</taxon>
    </lineage>
</organism>
<accession>A0A8T2MNP5</accession>